<evidence type="ECO:0000313" key="3">
    <source>
        <dbReference type="Proteomes" id="UP001218362"/>
    </source>
</evidence>
<organism evidence="2 3">
    <name type="scientific">Candidatus Andeanibacterium colombiense</name>
    <dbReference type="NCBI Taxonomy" id="3121345"/>
    <lineage>
        <taxon>Bacteria</taxon>
        <taxon>Pseudomonadati</taxon>
        <taxon>Pseudomonadota</taxon>
        <taxon>Alphaproteobacteria</taxon>
        <taxon>Sphingomonadales</taxon>
        <taxon>Sphingomonadaceae</taxon>
        <taxon>Candidatus Andeanibacterium</taxon>
    </lineage>
</organism>
<feature type="region of interest" description="Disordered" evidence="1">
    <location>
        <begin position="1"/>
        <end position="99"/>
    </location>
</feature>
<gene>
    <name evidence="2" type="ORF">P0Y56_13755</name>
</gene>
<proteinExistence type="predicted"/>
<name>A0AAJ6BP54_9SPHN</name>
<dbReference type="AlphaFoldDB" id="A0AAJ6BP54"/>
<evidence type="ECO:0000313" key="2">
    <source>
        <dbReference type="EMBL" id="WEK46075.1"/>
    </source>
</evidence>
<protein>
    <submittedName>
        <fullName evidence="2">Uncharacterized protein</fullName>
    </submittedName>
</protein>
<feature type="compositionally biased region" description="Polar residues" evidence="1">
    <location>
        <begin position="1"/>
        <end position="10"/>
    </location>
</feature>
<sequence>MTDRAQSTPFYDTPTVPPATPPVINEHANPDDAGLALPNGDSDFPGSTPDETVEPGGDTYDPSIPEQGVPPGEESIDEPGDTPEEMPAPDAPREAPAPD</sequence>
<accession>A0AAJ6BP54</accession>
<dbReference type="Proteomes" id="UP001218362">
    <property type="component" value="Chromosome"/>
</dbReference>
<dbReference type="KEGG" id="acob:P0Y56_13755"/>
<evidence type="ECO:0000256" key="1">
    <source>
        <dbReference type="SAM" id="MobiDB-lite"/>
    </source>
</evidence>
<reference evidence="2" key="1">
    <citation type="submission" date="2023-03" db="EMBL/GenBank/DDBJ databases">
        <title>Andean soil-derived lignocellulolytic bacterial consortium as a source of novel taxa and putative plastic-active enzymes.</title>
        <authorList>
            <person name="Diaz-Garcia L."/>
            <person name="Chuvochina M."/>
            <person name="Feuerriegel G."/>
            <person name="Bunk B."/>
            <person name="Sproer C."/>
            <person name="Streit W.R."/>
            <person name="Rodriguez L.M."/>
            <person name="Overmann J."/>
            <person name="Jimenez D.J."/>
        </authorList>
    </citation>
    <scope>NUCLEOTIDE SEQUENCE</scope>
    <source>
        <strain evidence="2">MAG 26</strain>
    </source>
</reference>
<dbReference type="EMBL" id="CP119316">
    <property type="protein sequence ID" value="WEK46075.1"/>
    <property type="molecule type" value="Genomic_DNA"/>
</dbReference>
<feature type="compositionally biased region" description="Acidic residues" evidence="1">
    <location>
        <begin position="74"/>
        <end position="84"/>
    </location>
</feature>